<dbReference type="SMART" id="SM00365">
    <property type="entry name" value="LRR_SD22"/>
    <property type="match status" value="4"/>
</dbReference>
<dbReference type="InterPro" id="IPR003591">
    <property type="entry name" value="Leu-rich_rpt_typical-subtyp"/>
</dbReference>
<comment type="caution">
    <text evidence="4">The sequence shown here is derived from an EMBL/GenBank/DDBJ whole genome shotgun (WGS) entry which is preliminary data.</text>
</comment>
<keyword evidence="1" id="KW-0433">Leucine-rich repeat</keyword>
<dbReference type="Proteomes" id="UP001497480">
    <property type="component" value="Unassembled WGS sequence"/>
</dbReference>
<dbReference type="SMART" id="SM00369">
    <property type="entry name" value="LRR_TYP"/>
    <property type="match status" value="3"/>
</dbReference>
<dbReference type="InterPro" id="IPR032675">
    <property type="entry name" value="LRR_dom_sf"/>
</dbReference>
<feature type="compositionally biased region" description="Basic residues" evidence="3">
    <location>
        <begin position="600"/>
        <end position="610"/>
    </location>
</feature>
<dbReference type="Gene3D" id="3.80.10.10">
    <property type="entry name" value="Ribonuclease Inhibitor"/>
    <property type="match status" value="2"/>
</dbReference>
<evidence type="ECO:0000313" key="5">
    <source>
        <dbReference type="Proteomes" id="UP001497480"/>
    </source>
</evidence>
<dbReference type="Pfam" id="PF12799">
    <property type="entry name" value="LRR_4"/>
    <property type="match status" value="1"/>
</dbReference>
<keyword evidence="5" id="KW-1185">Reference proteome</keyword>
<dbReference type="Pfam" id="PF13855">
    <property type="entry name" value="LRR_8"/>
    <property type="match status" value="1"/>
</dbReference>
<evidence type="ECO:0000256" key="3">
    <source>
        <dbReference type="SAM" id="MobiDB-lite"/>
    </source>
</evidence>
<accession>A0AAV1XCK1</accession>
<sequence>MASCTCISILIRRKDKKKGTERDSKALLAISQYSKTSSDISDLKLGILDVVVPPSDIRKSSKSKLRAKSLEGLFKAEDAYDGEDEHDHLPFIKRELSDFDLQVHEVVTNKRGYDQTDKEMKYPSLYQNKANNNIQLEEKNDTYSKKSVDTIQSGHVGDPCISNADFSGSPKITRSCSNFEERDVHSDKTLHFMSSNPKSFGDLKELSENQMANQSAMTYGSTYRVMLKRHSSSQLRKSTQLHPLSAAIKNHRDYSSDTVQPNKGKALMRLVDSTSPGSSSGEYFPLVAFRRGSSSFHRVCEWMKDLEIQQPLPEGDFVDDIMGSIAYPHSQEAKTSMARNMAPLVRQPDVNLSNEILITNSIVQSLNPASTVAHLPRIGIEVIPAISHFSGLRSVNLSSNFIVNITPGFLPKGIHTLNLSRNKISTIEGLRELTQLQVLDLSYNRISRIGQGLSNCTLIKELYISGNRISDVEGLHRLLKLTVLDLRFNKITTTKAIGQLVANYNSLQVLNLIGNPIQRNIGDNQLRKVVSGLLPKIVDLNKQPIKPQRARQVITHSFGKAALGNNCRNINRKARKKGGQRSSSSFRAHRSSVSGDMKSKNRSRSRAKNQ</sequence>
<organism evidence="4 5">
    <name type="scientific">Lupinus luteus</name>
    <name type="common">European yellow lupine</name>
    <dbReference type="NCBI Taxonomy" id="3873"/>
    <lineage>
        <taxon>Eukaryota</taxon>
        <taxon>Viridiplantae</taxon>
        <taxon>Streptophyta</taxon>
        <taxon>Embryophyta</taxon>
        <taxon>Tracheophyta</taxon>
        <taxon>Spermatophyta</taxon>
        <taxon>Magnoliopsida</taxon>
        <taxon>eudicotyledons</taxon>
        <taxon>Gunneridae</taxon>
        <taxon>Pentapetalae</taxon>
        <taxon>rosids</taxon>
        <taxon>fabids</taxon>
        <taxon>Fabales</taxon>
        <taxon>Fabaceae</taxon>
        <taxon>Papilionoideae</taxon>
        <taxon>50 kb inversion clade</taxon>
        <taxon>genistoids sensu lato</taxon>
        <taxon>core genistoids</taxon>
        <taxon>Genisteae</taxon>
        <taxon>Lupinus</taxon>
    </lineage>
</organism>
<proteinExistence type="predicted"/>
<dbReference type="FunFam" id="3.80.10.10:FF:000505">
    <property type="entry name" value="Outer arm dynein light chain 1 protein"/>
    <property type="match status" value="1"/>
</dbReference>
<dbReference type="GO" id="GO:0005737">
    <property type="term" value="C:cytoplasm"/>
    <property type="evidence" value="ECO:0007669"/>
    <property type="project" value="TreeGrafter"/>
</dbReference>
<evidence type="ECO:0000256" key="2">
    <source>
        <dbReference type="ARBA" id="ARBA00022737"/>
    </source>
</evidence>
<dbReference type="InterPro" id="IPR001611">
    <property type="entry name" value="Leu-rich_rpt"/>
</dbReference>
<reference evidence="4 5" key="1">
    <citation type="submission" date="2024-03" db="EMBL/GenBank/DDBJ databases">
        <authorList>
            <person name="Martinez-Hernandez J."/>
        </authorList>
    </citation>
    <scope>NUCLEOTIDE SEQUENCE [LARGE SCALE GENOMIC DNA]</scope>
</reference>
<gene>
    <name evidence="4" type="ORF">LLUT_LOCUS20401</name>
</gene>
<feature type="compositionally biased region" description="Low complexity" evidence="3">
    <location>
        <begin position="581"/>
        <end position="594"/>
    </location>
</feature>
<dbReference type="PROSITE" id="PS51450">
    <property type="entry name" value="LRR"/>
    <property type="match status" value="3"/>
</dbReference>
<keyword evidence="2" id="KW-0677">Repeat</keyword>
<dbReference type="EMBL" id="CAXHTB010000014">
    <property type="protein sequence ID" value="CAL0319341.1"/>
    <property type="molecule type" value="Genomic_DNA"/>
</dbReference>
<dbReference type="InterPro" id="IPR025875">
    <property type="entry name" value="Leu-rich_rpt_4"/>
</dbReference>
<dbReference type="AlphaFoldDB" id="A0AAV1XCK1"/>
<dbReference type="PANTHER" id="PTHR15454">
    <property type="entry name" value="NISCHARIN RELATED"/>
    <property type="match status" value="1"/>
</dbReference>
<dbReference type="SUPFAM" id="SSF52075">
    <property type="entry name" value="Outer arm dynein light chain 1"/>
    <property type="match status" value="1"/>
</dbReference>
<evidence type="ECO:0000256" key="1">
    <source>
        <dbReference type="ARBA" id="ARBA00022614"/>
    </source>
</evidence>
<protein>
    <submittedName>
        <fullName evidence="4">Uncharacterized protein</fullName>
    </submittedName>
</protein>
<dbReference type="FunFam" id="3.80.10.10:FF:000200">
    <property type="entry name" value="Outer arm dynein light chain 1 protein"/>
    <property type="match status" value="1"/>
</dbReference>
<dbReference type="PANTHER" id="PTHR15454:SF37">
    <property type="entry name" value="OUTER ARM DYNEIN LIGHT CHAIN 1 PROTEIN"/>
    <property type="match status" value="1"/>
</dbReference>
<name>A0AAV1XCK1_LUPLU</name>
<feature type="region of interest" description="Disordered" evidence="3">
    <location>
        <begin position="572"/>
        <end position="610"/>
    </location>
</feature>
<evidence type="ECO:0000313" key="4">
    <source>
        <dbReference type="EMBL" id="CAL0319341.1"/>
    </source>
</evidence>